<dbReference type="Pfam" id="PF07745">
    <property type="entry name" value="Glyco_hydro_53"/>
    <property type="match status" value="1"/>
</dbReference>
<dbReference type="PROSITE" id="PS51318">
    <property type="entry name" value="TAT"/>
    <property type="match status" value="1"/>
</dbReference>
<evidence type="ECO:0000256" key="2">
    <source>
        <dbReference type="ARBA" id="ARBA00010687"/>
    </source>
</evidence>
<evidence type="ECO:0000313" key="7">
    <source>
        <dbReference type="EMBL" id="MFC1405010.1"/>
    </source>
</evidence>
<keyword evidence="8" id="KW-1185">Reference proteome</keyword>
<comment type="catalytic activity">
    <reaction evidence="1 6">
        <text>The enzyme specifically hydrolyzes (1-&gt;4)-beta-D-galactosidic linkages in type I arabinogalactans.</text>
        <dbReference type="EC" id="3.2.1.89"/>
    </reaction>
</comment>
<feature type="chain" id="PRO_5044993760" description="Arabinogalactan endo-beta-1,4-galactanase" evidence="6">
    <location>
        <begin position="30"/>
        <end position="389"/>
    </location>
</feature>
<comment type="caution">
    <text evidence="7">The sequence shown here is derived from an EMBL/GenBank/DDBJ whole genome shotgun (WGS) entry which is preliminary data.</text>
</comment>
<dbReference type="PANTHER" id="PTHR34983">
    <property type="entry name" value="ARABINOGALACTAN ENDO-BETA-1,4-GALACTANASE A"/>
    <property type="match status" value="1"/>
</dbReference>
<dbReference type="Gene3D" id="3.20.20.80">
    <property type="entry name" value="Glycosidases"/>
    <property type="match status" value="1"/>
</dbReference>
<dbReference type="InterPro" id="IPR011683">
    <property type="entry name" value="Glyco_hydro_53"/>
</dbReference>
<dbReference type="InterPro" id="IPR017853">
    <property type="entry name" value="GH"/>
</dbReference>
<evidence type="ECO:0000313" key="8">
    <source>
        <dbReference type="Proteomes" id="UP001592528"/>
    </source>
</evidence>
<dbReference type="InterPro" id="IPR006311">
    <property type="entry name" value="TAT_signal"/>
</dbReference>
<keyword evidence="6" id="KW-0732">Signal</keyword>
<dbReference type="EMBL" id="JBHEZZ010000018">
    <property type="protein sequence ID" value="MFC1405010.1"/>
    <property type="molecule type" value="Genomic_DNA"/>
</dbReference>
<keyword evidence="4 6" id="KW-0378">Hydrolase</keyword>
<evidence type="ECO:0000256" key="4">
    <source>
        <dbReference type="ARBA" id="ARBA00022801"/>
    </source>
</evidence>
<keyword evidence="5 6" id="KW-0326">Glycosidase</keyword>
<dbReference type="PANTHER" id="PTHR34983:SF1">
    <property type="entry name" value="ARABINOGALACTAN ENDO-BETA-1,4-GALACTANASE A"/>
    <property type="match status" value="1"/>
</dbReference>
<evidence type="ECO:0000256" key="3">
    <source>
        <dbReference type="ARBA" id="ARBA00012556"/>
    </source>
</evidence>
<proteinExistence type="inferred from homology"/>
<name>A0ABV6UU59_9ACTN</name>
<dbReference type="SUPFAM" id="SSF51445">
    <property type="entry name" value="(Trans)glycosidases"/>
    <property type="match status" value="1"/>
</dbReference>
<evidence type="ECO:0000256" key="6">
    <source>
        <dbReference type="RuleBase" id="RU361192"/>
    </source>
</evidence>
<reference evidence="7 8" key="1">
    <citation type="submission" date="2024-09" db="EMBL/GenBank/DDBJ databases">
        <authorList>
            <person name="Lee S.D."/>
        </authorList>
    </citation>
    <scope>NUCLEOTIDE SEQUENCE [LARGE SCALE GENOMIC DNA]</scope>
    <source>
        <strain evidence="7 8">N1-5</strain>
    </source>
</reference>
<sequence>MQRRTMIKAVAAAAAATTLPLAFPDGALAATRAAAAGTGAADGSGLRIRGMDISSLAKSEALGGVYRYPDGRRGDAIRILAGAGLTHARLKVWVNPADGYNTKRRILPIARRLHAAGVRLMVDFHYSDTWADPSKQFKPAAWADYDLDGLKQAVHDHTADVLGSLAAQGTPAALAQIGNELNGGMLWPDGDWNHWEQLAALLKSGIAAARAVSPRTRIVLHLANGGDNGLYRWWFDNAVSYEVPFDVIGASYYPYWHGPLTGLAANLADVSARYDKDVLVAETGYPFRLDSKDALANMIDSADELVEGFPATPSGQEAWVRTLADTVAAVPGGRGLGYFYWEGTWTAVPGNGWDETDPTSGNAWENQAAFDFDNRALPMLRAFRGERGN</sequence>
<accession>A0ABV6UU59</accession>
<dbReference type="RefSeq" id="WP_037596618.1">
    <property type="nucleotide sequence ID" value="NZ_JBHEZZ010000018.1"/>
</dbReference>
<organism evidence="7 8">
    <name type="scientific">Streptacidiphilus cavernicola</name>
    <dbReference type="NCBI Taxonomy" id="3342716"/>
    <lineage>
        <taxon>Bacteria</taxon>
        <taxon>Bacillati</taxon>
        <taxon>Actinomycetota</taxon>
        <taxon>Actinomycetes</taxon>
        <taxon>Kitasatosporales</taxon>
        <taxon>Streptomycetaceae</taxon>
        <taxon>Streptacidiphilus</taxon>
    </lineage>
</organism>
<comment type="similarity">
    <text evidence="2 6">Belongs to the glycosyl hydrolase 53 family.</text>
</comment>
<dbReference type="Proteomes" id="UP001592528">
    <property type="component" value="Unassembled WGS sequence"/>
</dbReference>
<feature type="signal peptide" evidence="6">
    <location>
        <begin position="1"/>
        <end position="29"/>
    </location>
</feature>
<evidence type="ECO:0000256" key="1">
    <source>
        <dbReference type="ARBA" id="ARBA00001695"/>
    </source>
</evidence>
<gene>
    <name evidence="7" type="ORF">ACEZDJ_27380</name>
</gene>
<protein>
    <recommendedName>
        <fullName evidence="3 6">Arabinogalactan endo-beta-1,4-galactanase</fullName>
        <ecNumber evidence="3 6">3.2.1.89</ecNumber>
    </recommendedName>
</protein>
<dbReference type="EC" id="3.2.1.89" evidence="3 6"/>
<evidence type="ECO:0000256" key="5">
    <source>
        <dbReference type="ARBA" id="ARBA00023295"/>
    </source>
</evidence>